<evidence type="ECO:0000256" key="8">
    <source>
        <dbReference type="ARBA" id="ARBA00023065"/>
    </source>
</evidence>
<organism evidence="18 19">
    <name type="scientific">Vibrio tetraodonis subsp. pristinus</name>
    <dbReference type="NCBI Taxonomy" id="2695891"/>
    <lineage>
        <taxon>Bacteria</taxon>
        <taxon>Pseudomonadati</taxon>
        <taxon>Pseudomonadota</taxon>
        <taxon>Gammaproteobacteria</taxon>
        <taxon>Vibrionales</taxon>
        <taxon>Vibrionaceae</taxon>
        <taxon>Vibrio</taxon>
    </lineage>
</organism>
<dbReference type="PROSITE" id="PS01156">
    <property type="entry name" value="TONB_DEPENDENT_REC_2"/>
    <property type="match status" value="1"/>
</dbReference>
<dbReference type="Gene3D" id="2.170.130.10">
    <property type="entry name" value="TonB-dependent receptor, plug domain"/>
    <property type="match status" value="1"/>
</dbReference>
<gene>
    <name evidence="18" type="ORF">GTG28_19880</name>
</gene>
<dbReference type="AlphaFoldDB" id="A0A6L8LZC5"/>
<reference evidence="18 19" key="1">
    <citation type="submission" date="2020-01" db="EMBL/GenBank/DDBJ databases">
        <title>Draft Genome Sequence of Vibrio sp. strain OCN044, Isolated from a Healthy Coral at Palmyra Atoll.</title>
        <authorList>
            <person name="Videau P."/>
            <person name="Loughran R."/>
            <person name="Esquivel A."/>
            <person name="Deadmond M."/>
            <person name="Paddock B.E."/>
            <person name="Saw J.H."/>
            <person name="Ushijima B."/>
        </authorList>
    </citation>
    <scope>NUCLEOTIDE SEQUENCE [LARGE SCALE GENOMIC DNA]</scope>
    <source>
        <strain evidence="18 19">OCN044</strain>
    </source>
</reference>
<keyword evidence="19" id="KW-1185">Reference proteome</keyword>
<feature type="chain" id="PRO_5027106722" evidence="15">
    <location>
        <begin position="23"/>
        <end position="650"/>
    </location>
</feature>
<evidence type="ECO:0000259" key="16">
    <source>
        <dbReference type="Pfam" id="PF00593"/>
    </source>
</evidence>
<dbReference type="InterPro" id="IPR000531">
    <property type="entry name" value="Beta-barrel_TonB"/>
</dbReference>
<keyword evidence="9 14" id="KW-0798">TonB box</keyword>
<dbReference type="RefSeq" id="WP_160932894.1">
    <property type="nucleotide sequence ID" value="NZ_WWEU01000013.1"/>
</dbReference>
<feature type="domain" description="TonB-dependent receptor-like beta-barrel" evidence="16">
    <location>
        <begin position="221"/>
        <end position="615"/>
    </location>
</feature>
<keyword evidence="3 12" id="KW-1134">Transmembrane beta strand</keyword>
<comment type="caution">
    <text evidence="18">The sequence shown here is derived from an EMBL/GenBank/DDBJ whole genome shotgun (WGS) entry which is preliminary data.</text>
</comment>
<evidence type="ECO:0000259" key="17">
    <source>
        <dbReference type="Pfam" id="PF07715"/>
    </source>
</evidence>
<evidence type="ECO:0000256" key="9">
    <source>
        <dbReference type="ARBA" id="ARBA00023077"/>
    </source>
</evidence>
<dbReference type="PANTHER" id="PTHR32552">
    <property type="entry name" value="FERRICHROME IRON RECEPTOR-RELATED"/>
    <property type="match status" value="1"/>
</dbReference>
<evidence type="ECO:0000256" key="11">
    <source>
        <dbReference type="ARBA" id="ARBA00023237"/>
    </source>
</evidence>
<dbReference type="Pfam" id="PF00593">
    <property type="entry name" value="TonB_dep_Rec_b-barrel"/>
    <property type="match status" value="1"/>
</dbReference>
<evidence type="ECO:0000256" key="14">
    <source>
        <dbReference type="RuleBase" id="RU003357"/>
    </source>
</evidence>
<evidence type="ECO:0000313" key="18">
    <source>
        <dbReference type="EMBL" id="MYM61471.1"/>
    </source>
</evidence>
<evidence type="ECO:0000256" key="3">
    <source>
        <dbReference type="ARBA" id="ARBA00022452"/>
    </source>
</evidence>
<dbReference type="InterPro" id="IPR039426">
    <property type="entry name" value="TonB-dep_rcpt-like"/>
</dbReference>
<keyword evidence="5 12" id="KW-0812">Transmembrane</keyword>
<keyword evidence="8" id="KW-0406">Ion transport</keyword>
<dbReference type="PROSITE" id="PS52016">
    <property type="entry name" value="TONB_DEPENDENT_REC_3"/>
    <property type="match status" value="1"/>
</dbReference>
<evidence type="ECO:0000256" key="13">
    <source>
        <dbReference type="PROSITE-ProRule" id="PRU10144"/>
    </source>
</evidence>
<accession>A0A6L8LZC5</accession>
<evidence type="ECO:0000256" key="1">
    <source>
        <dbReference type="ARBA" id="ARBA00004571"/>
    </source>
</evidence>
<evidence type="ECO:0000256" key="5">
    <source>
        <dbReference type="ARBA" id="ARBA00022692"/>
    </source>
</evidence>
<evidence type="ECO:0000256" key="15">
    <source>
        <dbReference type="SAM" id="SignalP"/>
    </source>
</evidence>
<dbReference type="Proteomes" id="UP000478571">
    <property type="component" value="Unassembled WGS sequence"/>
</dbReference>
<dbReference type="InterPro" id="IPR037066">
    <property type="entry name" value="Plug_dom_sf"/>
</dbReference>
<dbReference type="InterPro" id="IPR036942">
    <property type="entry name" value="Beta-barrel_TonB_sf"/>
</dbReference>
<dbReference type="Pfam" id="PF07715">
    <property type="entry name" value="Plug"/>
    <property type="match status" value="1"/>
</dbReference>
<keyword evidence="18" id="KW-0675">Receptor</keyword>
<keyword evidence="6 15" id="KW-0732">Signal</keyword>
<dbReference type="EMBL" id="WWEU01000013">
    <property type="protein sequence ID" value="MYM61471.1"/>
    <property type="molecule type" value="Genomic_DNA"/>
</dbReference>
<proteinExistence type="inferred from homology"/>
<feature type="domain" description="TonB-dependent receptor plug" evidence="17">
    <location>
        <begin position="43"/>
        <end position="150"/>
    </location>
</feature>
<dbReference type="GO" id="GO:0015344">
    <property type="term" value="F:siderophore uptake transmembrane transporter activity"/>
    <property type="evidence" value="ECO:0007669"/>
    <property type="project" value="TreeGrafter"/>
</dbReference>
<dbReference type="GO" id="GO:0009279">
    <property type="term" value="C:cell outer membrane"/>
    <property type="evidence" value="ECO:0007669"/>
    <property type="project" value="UniProtKB-SubCell"/>
</dbReference>
<feature type="signal peptide" evidence="15">
    <location>
        <begin position="1"/>
        <end position="22"/>
    </location>
</feature>
<comment type="subcellular location">
    <subcellularLocation>
        <location evidence="1 12">Cell outer membrane</location>
        <topology evidence="1 12">Multi-pass membrane protein</topology>
    </subcellularLocation>
</comment>
<dbReference type="InterPro" id="IPR010917">
    <property type="entry name" value="TonB_rcpt_CS"/>
</dbReference>
<sequence>MNRTMLAMTVASLLPHASLLYAQERAVDDTMVILAKSDFNNSIEDIPSNVTIIDSNDIAASGAKSLDTLLRARAGIQISDTNSGPSFAMRGFSGGQASSNTLILVDGRRLNKLDLSAPQISSIQVSQIERIEVLSGSAGVLYGDQAVGGVINIITKESKEDEGNLSLSMGSFDSLAGAVDISKKLTDRWSLFLSANQDNTDNYREHNRRESGMLLTRISYAEDDTRFYTEASYYDNTREIPGSLTKEQYEQDPTQLLPAYSTHYDHEITKALRIGYQFNPSDSWIFGTDIIYDNTTGSGITWGGEKSSSGKQLVGSVTVEKQLLNDSGQGNILIGFEGAERDLAYKVSSTDRALEQQMLSAYGQLNLPIIAKLTLTTGARYSRVTDNIYDATVYPETEKLPESQDAFELGFNYKLNESQRVYLRGESNFRFAKIDEQAYTSPGVMGLKPQTGKSIEAGWGLIKNDFSVKVDVFNLRLENEIVYDSNAPGIIGSQFPGANVNADKSERNGVSVSGDVYLQQDIQLGMEYSLIDAEFTAGEYKGNKLPWVARSSGRIFATYDINYNWQFFVEGVYTGTRYKDDDKANSSDKLPAYWLGNAALNFTQDVWSASLRIDNMFDKQYPSSAYVGKDTEGYYPGDGRKVMLTGTYKF</sequence>
<dbReference type="Gene3D" id="2.40.170.20">
    <property type="entry name" value="TonB-dependent receptor, beta-barrel domain"/>
    <property type="match status" value="1"/>
</dbReference>
<comment type="similarity">
    <text evidence="12 14">Belongs to the TonB-dependent receptor family.</text>
</comment>
<evidence type="ECO:0000256" key="10">
    <source>
        <dbReference type="ARBA" id="ARBA00023136"/>
    </source>
</evidence>
<evidence type="ECO:0000256" key="4">
    <source>
        <dbReference type="ARBA" id="ARBA00022496"/>
    </source>
</evidence>
<name>A0A6L8LZC5_9VIBR</name>
<keyword evidence="11 12" id="KW-0998">Cell outer membrane</keyword>
<evidence type="ECO:0000256" key="6">
    <source>
        <dbReference type="ARBA" id="ARBA00022729"/>
    </source>
</evidence>
<keyword evidence="10 12" id="KW-0472">Membrane</keyword>
<evidence type="ECO:0000313" key="19">
    <source>
        <dbReference type="Proteomes" id="UP000478571"/>
    </source>
</evidence>
<protein>
    <submittedName>
        <fullName evidence="18">TonB-dependent receptor</fullName>
    </submittedName>
</protein>
<keyword evidence="7" id="KW-0408">Iron</keyword>
<evidence type="ECO:0000256" key="12">
    <source>
        <dbReference type="PROSITE-ProRule" id="PRU01360"/>
    </source>
</evidence>
<keyword evidence="4" id="KW-0410">Iron transport</keyword>
<dbReference type="CDD" id="cd01347">
    <property type="entry name" value="ligand_gated_channel"/>
    <property type="match status" value="1"/>
</dbReference>
<evidence type="ECO:0000256" key="7">
    <source>
        <dbReference type="ARBA" id="ARBA00023004"/>
    </source>
</evidence>
<dbReference type="InterPro" id="IPR012910">
    <property type="entry name" value="Plug_dom"/>
</dbReference>
<dbReference type="PANTHER" id="PTHR32552:SF68">
    <property type="entry name" value="FERRICHROME OUTER MEMBRANE TRANSPORTER_PHAGE RECEPTOR"/>
    <property type="match status" value="1"/>
</dbReference>
<dbReference type="SUPFAM" id="SSF56935">
    <property type="entry name" value="Porins"/>
    <property type="match status" value="1"/>
</dbReference>
<evidence type="ECO:0000256" key="2">
    <source>
        <dbReference type="ARBA" id="ARBA00022448"/>
    </source>
</evidence>
<keyword evidence="2 12" id="KW-0813">Transport</keyword>
<feature type="short sequence motif" description="TonB C-terminal box" evidence="13">
    <location>
        <begin position="633"/>
        <end position="650"/>
    </location>
</feature>